<dbReference type="Gene3D" id="3.40.50.1170">
    <property type="entry name" value="L-asparaginase, N-terminal domain"/>
    <property type="match status" value="1"/>
</dbReference>
<dbReference type="Proteomes" id="UP000198937">
    <property type="component" value="Unassembled WGS sequence"/>
</dbReference>
<proteinExistence type="predicted"/>
<organism evidence="5 6">
    <name type="scientific">Micromonospora yangpuensis</name>
    <dbReference type="NCBI Taxonomy" id="683228"/>
    <lineage>
        <taxon>Bacteria</taxon>
        <taxon>Bacillati</taxon>
        <taxon>Actinomycetota</taxon>
        <taxon>Actinomycetes</taxon>
        <taxon>Micromonosporales</taxon>
        <taxon>Micromonosporaceae</taxon>
        <taxon>Micromonospora</taxon>
    </lineage>
</organism>
<name>A0A1C6UQA9_9ACTN</name>
<gene>
    <name evidence="5" type="ORF">GA0070617_3164</name>
</gene>
<feature type="compositionally biased region" description="Basic residues" evidence="2">
    <location>
        <begin position="264"/>
        <end position="287"/>
    </location>
</feature>
<evidence type="ECO:0000259" key="3">
    <source>
        <dbReference type="Pfam" id="PF00710"/>
    </source>
</evidence>
<dbReference type="SMART" id="SM00870">
    <property type="entry name" value="Asparaginase"/>
    <property type="match status" value="1"/>
</dbReference>
<dbReference type="SUPFAM" id="SSF53774">
    <property type="entry name" value="Glutaminase/Asparaginase"/>
    <property type="match status" value="1"/>
</dbReference>
<evidence type="ECO:0000259" key="4">
    <source>
        <dbReference type="Pfam" id="PF17763"/>
    </source>
</evidence>
<dbReference type="PIRSF" id="PIRSF001220">
    <property type="entry name" value="L-ASNase_gatD"/>
    <property type="match status" value="1"/>
</dbReference>
<dbReference type="GO" id="GO:0004067">
    <property type="term" value="F:asparaginase activity"/>
    <property type="evidence" value="ECO:0007669"/>
    <property type="project" value="UniProtKB-UniRule"/>
</dbReference>
<feature type="active site" description="O-isoaspartyl threonine intermediate" evidence="1">
    <location>
        <position position="13"/>
    </location>
</feature>
<sequence length="364" mass="37160">MTTRILMLATGDTMAHARRGDTPVVLTGAELLATAGPPPPGTEVDVRDLTVGPSWDLDSGDQLTLARRVRAGLLDDGHDAVVLTHGIDTVEETAFLTDLLLAPDLPGTVVLATAVRRAHQRDADAPAALRTALTAAADPALRHHGVLVCADGDLPAARWVTTGGHTALTSAPHPPVARLDDGRIRIVGTPPPRPPGPSGQPARDVALIRCYPGIDATLVTAAVDAGAAGIVLEGTGVGNVPVGLLGAVAECTEWGIPAGGGRPPPKRRPRLGRPAAPRRARRRHGCHPRPGPARRQGPPGVDGGPRRRWGRGGAAVVQPAVTGTAGGPGRTGAAVLSRTVNRGASRVAGGTTSSRSLPISRCTA</sequence>
<dbReference type="STRING" id="683228.GA0070617_3164"/>
<dbReference type="PIRSF" id="PIRSF500176">
    <property type="entry name" value="L_ASNase"/>
    <property type="match status" value="1"/>
</dbReference>
<feature type="region of interest" description="Disordered" evidence="2">
    <location>
        <begin position="256"/>
        <end position="314"/>
    </location>
</feature>
<feature type="compositionally biased region" description="Polar residues" evidence="2">
    <location>
        <begin position="350"/>
        <end position="364"/>
    </location>
</feature>
<keyword evidence="6" id="KW-1185">Reference proteome</keyword>
<dbReference type="InterPro" id="IPR027474">
    <property type="entry name" value="L-asparaginase_N"/>
</dbReference>
<dbReference type="PANTHER" id="PTHR11707:SF28">
    <property type="entry name" value="60 KDA LYSOPHOSPHOLIPASE"/>
    <property type="match status" value="1"/>
</dbReference>
<accession>A0A1C6UQA9</accession>
<evidence type="ECO:0000256" key="1">
    <source>
        <dbReference type="PIRSR" id="PIRSR001220-1"/>
    </source>
</evidence>
<evidence type="ECO:0000313" key="5">
    <source>
        <dbReference type="EMBL" id="SCL56181.1"/>
    </source>
</evidence>
<dbReference type="PANTHER" id="PTHR11707">
    <property type="entry name" value="L-ASPARAGINASE"/>
    <property type="match status" value="1"/>
</dbReference>
<dbReference type="InterPro" id="IPR036152">
    <property type="entry name" value="Asp/glu_Ase-like_sf"/>
</dbReference>
<feature type="domain" description="Asparaginase/glutaminase C-terminal" evidence="4">
    <location>
        <begin position="204"/>
        <end position="257"/>
    </location>
</feature>
<dbReference type="InterPro" id="IPR027473">
    <property type="entry name" value="L-asparaginase_C"/>
</dbReference>
<dbReference type="InterPro" id="IPR040919">
    <property type="entry name" value="Asparaginase_C"/>
</dbReference>
<evidence type="ECO:0000313" key="6">
    <source>
        <dbReference type="Proteomes" id="UP000198937"/>
    </source>
</evidence>
<dbReference type="Gene3D" id="3.40.50.40">
    <property type="match status" value="1"/>
</dbReference>
<feature type="region of interest" description="Disordered" evidence="2">
    <location>
        <begin position="341"/>
        <end position="364"/>
    </location>
</feature>
<dbReference type="AlphaFoldDB" id="A0A1C6UQA9"/>
<dbReference type="InterPro" id="IPR006034">
    <property type="entry name" value="Asparaginase/glutaminase-like"/>
</dbReference>
<evidence type="ECO:0000256" key="2">
    <source>
        <dbReference type="SAM" id="MobiDB-lite"/>
    </source>
</evidence>
<protein>
    <submittedName>
        <fullName evidence="5">L-asparaginase</fullName>
    </submittedName>
</protein>
<reference evidence="5 6" key="1">
    <citation type="submission" date="2016-06" db="EMBL/GenBank/DDBJ databases">
        <authorList>
            <person name="Kjaerup R.B."/>
            <person name="Dalgaard T.S."/>
            <person name="Juul-Madsen H.R."/>
        </authorList>
    </citation>
    <scope>NUCLEOTIDE SEQUENCE [LARGE SCALE GENOMIC DNA]</scope>
    <source>
        <strain evidence="5 6">DSM 45577</strain>
    </source>
</reference>
<dbReference type="PROSITE" id="PS51732">
    <property type="entry name" value="ASN_GLN_ASE_3"/>
    <property type="match status" value="1"/>
</dbReference>
<dbReference type="PRINTS" id="PR00139">
    <property type="entry name" value="ASNGLNASE"/>
</dbReference>
<dbReference type="EMBL" id="FMIA01000002">
    <property type="protein sequence ID" value="SCL56181.1"/>
    <property type="molecule type" value="Genomic_DNA"/>
</dbReference>
<dbReference type="Pfam" id="PF00710">
    <property type="entry name" value="Asparaginase"/>
    <property type="match status" value="1"/>
</dbReference>
<dbReference type="InterPro" id="IPR037152">
    <property type="entry name" value="L-asparaginase_N_sf"/>
</dbReference>
<feature type="domain" description="L-asparaginase N-terminal" evidence="3">
    <location>
        <begin position="4"/>
        <end position="188"/>
    </location>
</feature>
<dbReference type="Pfam" id="PF17763">
    <property type="entry name" value="Asparaginase_C"/>
    <property type="match status" value="1"/>
</dbReference>